<sequence length="162" mass="17725">MTMRSKEALVTHPNQNIIEITEVEDEDVHPSSYQKDCDQSSANFDQALSQLKALLLAGEDEVQASPDSMTEVSAKMVEISHQISIANAKKAPVMTKIPAPGKDSASALLARFFNARGVLYQVHTDRGADIGKQLSWSLKDAASAYTDTDKIIDMISENFLIL</sequence>
<dbReference type="InterPro" id="IPR000084">
    <property type="entry name" value="PE-PGRS_N"/>
</dbReference>
<dbReference type="Gene3D" id="1.10.287.850">
    <property type="entry name" value="HP0062-like domain"/>
    <property type="match status" value="1"/>
</dbReference>
<reference evidence="2 3" key="1">
    <citation type="submission" date="2015-05" db="EMBL/GenBank/DDBJ databases">
        <title>Genome sequence of Mycobacterium haemophilum.</title>
        <authorList>
            <person name="Greninger A.L."/>
            <person name="Cunningham G."/>
            <person name="Miller S."/>
        </authorList>
    </citation>
    <scope>NUCLEOTIDE SEQUENCE [LARGE SCALE GENOMIC DNA]</scope>
    <source>
        <strain evidence="3">UC1</strain>
    </source>
</reference>
<evidence type="ECO:0000313" key="2">
    <source>
        <dbReference type="EMBL" id="KLO38905.1"/>
    </source>
</evidence>
<evidence type="ECO:0000259" key="1">
    <source>
        <dbReference type="Pfam" id="PF00934"/>
    </source>
</evidence>
<feature type="domain" description="PE" evidence="1">
    <location>
        <begin position="62"/>
        <end position="150"/>
    </location>
</feature>
<gene>
    <name evidence="2" type="ORF">ABH38_00485</name>
</gene>
<dbReference type="EMBL" id="LDPR01000001">
    <property type="protein sequence ID" value="KLO38905.1"/>
    <property type="molecule type" value="Genomic_DNA"/>
</dbReference>
<dbReference type="SUPFAM" id="SSF140459">
    <property type="entry name" value="PE/PPE dimer-like"/>
    <property type="match status" value="1"/>
</dbReference>
<dbReference type="AlphaFoldDB" id="A0A0I9UCM9"/>
<organism evidence="2 3">
    <name type="scientific">Mycobacterium haemophilum</name>
    <dbReference type="NCBI Taxonomy" id="29311"/>
    <lineage>
        <taxon>Bacteria</taxon>
        <taxon>Bacillati</taxon>
        <taxon>Actinomycetota</taxon>
        <taxon>Actinomycetes</taxon>
        <taxon>Mycobacteriales</taxon>
        <taxon>Mycobacteriaceae</taxon>
        <taxon>Mycobacterium</taxon>
    </lineage>
</organism>
<name>A0A0I9UCM9_9MYCO</name>
<comment type="caution">
    <text evidence="2">The sequence shown here is derived from an EMBL/GenBank/DDBJ whole genome shotgun (WGS) entry which is preliminary data.</text>
</comment>
<protein>
    <recommendedName>
        <fullName evidence="1">PE domain-containing protein</fullName>
    </recommendedName>
</protein>
<dbReference type="InterPro" id="IPR038332">
    <property type="entry name" value="PPE_sf"/>
</dbReference>
<proteinExistence type="predicted"/>
<evidence type="ECO:0000313" key="3">
    <source>
        <dbReference type="Proteomes" id="UP000036334"/>
    </source>
</evidence>
<keyword evidence="3" id="KW-1185">Reference proteome</keyword>
<dbReference type="PATRIC" id="fig|29311.18.peg.102"/>
<accession>A0A0I9UCM9</accession>
<dbReference type="Proteomes" id="UP000036334">
    <property type="component" value="Unassembled WGS sequence"/>
</dbReference>
<dbReference type="Pfam" id="PF00934">
    <property type="entry name" value="PE"/>
    <property type="match status" value="1"/>
</dbReference>